<protein>
    <submittedName>
        <fullName evidence="1">Uncharacterized protein</fullName>
    </submittedName>
</protein>
<accession>A0A7T2S6Z8</accession>
<evidence type="ECO:0000313" key="2">
    <source>
        <dbReference type="Proteomes" id="UP000594778"/>
    </source>
</evidence>
<dbReference type="Proteomes" id="UP000594778">
    <property type="component" value="Chromosome"/>
</dbReference>
<sequence length="50" mass="5557">MPTEALPDDTGPFDLLRAALAEIDRREGYEGKLRTALVNCTQPHRSSTDQ</sequence>
<name>A0A7T2S6Z8_DELAC</name>
<dbReference type="EMBL" id="CP065668">
    <property type="protein sequence ID" value="QPS10084.1"/>
    <property type="molecule type" value="Genomic_DNA"/>
</dbReference>
<evidence type="ECO:0000313" key="1">
    <source>
        <dbReference type="EMBL" id="QPS10084.1"/>
    </source>
</evidence>
<reference evidence="1 2" key="1">
    <citation type="submission" date="2020-12" db="EMBL/GenBank/DDBJ databases">
        <title>FDA dAtabase for Regulatory Grade micrObial Sequences (FDA-ARGOS): Supporting development and validation of Infectious Disease Dx tests.</title>
        <authorList>
            <person name="Sproer C."/>
            <person name="Gronow S."/>
            <person name="Severitt S."/>
            <person name="Schroder I."/>
            <person name="Tallon L."/>
            <person name="Sadzewicz L."/>
            <person name="Zhao X."/>
            <person name="Boylan J."/>
            <person name="Ott S."/>
            <person name="Bowen H."/>
            <person name="Vavikolanu K."/>
            <person name="Mehta A."/>
            <person name="Aluvathingal J."/>
            <person name="Nadendla S."/>
            <person name="Lowell S."/>
            <person name="Myers T."/>
            <person name="Yan Y."/>
            <person name="Sichtig H."/>
        </authorList>
    </citation>
    <scope>NUCLEOTIDE SEQUENCE [LARGE SCALE GENOMIC DNA]</scope>
    <source>
        <strain evidence="1 2">FDAARGOS_909</strain>
    </source>
</reference>
<dbReference type="AlphaFoldDB" id="A0A7T2S6Z8"/>
<dbReference type="RefSeq" id="WP_197956736.1">
    <property type="nucleotide sequence ID" value="NZ_CP065668.1"/>
</dbReference>
<gene>
    <name evidence="1" type="ORF">I6G66_08815</name>
</gene>
<organism evidence="1 2">
    <name type="scientific">Delftia acidovorans</name>
    <name type="common">Pseudomonas acidovorans</name>
    <name type="synonym">Comamonas acidovorans</name>
    <dbReference type="NCBI Taxonomy" id="80866"/>
    <lineage>
        <taxon>Bacteria</taxon>
        <taxon>Pseudomonadati</taxon>
        <taxon>Pseudomonadota</taxon>
        <taxon>Betaproteobacteria</taxon>
        <taxon>Burkholderiales</taxon>
        <taxon>Comamonadaceae</taxon>
        <taxon>Delftia</taxon>
    </lineage>
</organism>
<proteinExistence type="predicted"/>